<dbReference type="EMBL" id="FR854088">
    <property type="protein sequence ID" value="CCA88563.1"/>
    <property type="molecule type" value="Genomic_DNA"/>
</dbReference>
<accession>G3A3V2</accession>
<name>G3A3V2_9RALS</name>
<sequence length="24" mass="2675">MRSPLSSCDRTIINSKTEAGHSQR</sequence>
<proteinExistence type="predicted"/>
<gene>
    <name evidence="2" type="ORF">RALSY_30310</name>
</gene>
<protein>
    <submittedName>
        <fullName evidence="2">Uncharacterized protein</fullName>
    </submittedName>
</protein>
<feature type="compositionally biased region" description="Polar residues" evidence="1">
    <location>
        <begin position="1"/>
        <end position="17"/>
    </location>
</feature>
<feature type="region of interest" description="Disordered" evidence="1">
    <location>
        <begin position="1"/>
        <end position="24"/>
    </location>
</feature>
<dbReference type="AlphaFoldDB" id="G3A3V2"/>
<organism evidence="2">
    <name type="scientific">Ralstonia syzygii R24</name>
    <dbReference type="NCBI Taxonomy" id="907261"/>
    <lineage>
        <taxon>Bacteria</taxon>
        <taxon>Pseudomonadati</taxon>
        <taxon>Pseudomonadota</taxon>
        <taxon>Betaproteobacteria</taxon>
        <taxon>Burkholderiales</taxon>
        <taxon>Burkholderiaceae</taxon>
        <taxon>Ralstonia</taxon>
        <taxon>Ralstonia solanacearum species complex</taxon>
    </lineage>
</organism>
<reference evidence="2" key="2">
    <citation type="submission" date="2011-04" db="EMBL/GenBank/DDBJ databases">
        <authorList>
            <person name="Genoscope - CEA"/>
        </authorList>
    </citation>
    <scope>NUCLEOTIDE SEQUENCE</scope>
    <source>
        <strain evidence="2">R24</strain>
    </source>
</reference>
<evidence type="ECO:0000256" key="1">
    <source>
        <dbReference type="SAM" id="MobiDB-lite"/>
    </source>
</evidence>
<evidence type="ECO:0000313" key="2">
    <source>
        <dbReference type="EMBL" id="CCA88563.1"/>
    </source>
</evidence>
<reference evidence="2" key="1">
    <citation type="journal article" date="2011" name="PLoS ONE">
        <title>Ralstonia syzygii, the Blood Disease Bacterium and some Asian R. solanacearum strains form a single genomic species despite divergent lifestyles.</title>
        <authorList>
            <person name="Remenant B."/>
            <person name="de Cambiaire J.C."/>
            <person name="Cellier G."/>
            <person name="Jacobs J.M."/>
            <person name="Mangenot S."/>
            <person name="Barbe V."/>
            <person name="Lajus A."/>
            <person name="Vallenet D."/>
            <person name="Medigue C."/>
            <person name="Fegan M."/>
            <person name="Allen C."/>
            <person name="Prior P."/>
        </authorList>
    </citation>
    <scope>NUCLEOTIDE SEQUENCE</scope>
    <source>
        <strain evidence="2">R24</strain>
    </source>
</reference>